<dbReference type="Pfam" id="PF02886">
    <property type="entry name" value="LBP_BPI_CETP_C"/>
    <property type="match status" value="1"/>
</dbReference>
<dbReference type="Gene3D" id="3.15.20.10">
    <property type="entry name" value="Bactericidal permeability-increasing protein, domain 2"/>
    <property type="match status" value="1"/>
</dbReference>
<dbReference type="PANTHER" id="PTHR10504">
    <property type="entry name" value="BACTERICIDAL PERMEABILITY-INCREASING BPI PROTEIN-RELATED"/>
    <property type="match status" value="1"/>
</dbReference>
<dbReference type="AlphaFoldDB" id="A0A2G8JTJ2"/>
<feature type="domain" description="Lipid-binding serum glycoprotein C-terminal" evidence="1">
    <location>
        <begin position="55"/>
        <end position="195"/>
    </location>
</feature>
<dbReference type="GO" id="GO:0005615">
    <property type="term" value="C:extracellular space"/>
    <property type="evidence" value="ECO:0007669"/>
    <property type="project" value="TreeGrafter"/>
</dbReference>
<dbReference type="PANTHER" id="PTHR10504:SF131">
    <property type="entry name" value="BPI2 DOMAIN-CONTAINING PROTEIN"/>
    <property type="match status" value="1"/>
</dbReference>
<dbReference type="OrthoDB" id="10255543at2759"/>
<accession>A0A2G8JTJ2</accession>
<name>A0A2G8JTJ2_STIJA</name>
<dbReference type="InterPro" id="IPR001124">
    <property type="entry name" value="Lipid-bd_serum_glycop_C"/>
</dbReference>
<evidence type="ECO:0000313" key="3">
    <source>
        <dbReference type="Proteomes" id="UP000230750"/>
    </source>
</evidence>
<dbReference type="InterPro" id="IPR032942">
    <property type="entry name" value="BPI/LBP/Plunc"/>
</dbReference>
<gene>
    <name evidence="2" type="ORF">BSL78_24146</name>
</gene>
<dbReference type="Proteomes" id="UP000230750">
    <property type="component" value="Unassembled WGS sequence"/>
</dbReference>
<organism evidence="2 3">
    <name type="scientific">Stichopus japonicus</name>
    <name type="common">Sea cucumber</name>
    <dbReference type="NCBI Taxonomy" id="307972"/>
    <lineage>
        <taxon>Eukaryota</taxon>
        <taxon>Metazoa</taxon>
        <taxon>Echinodermata</taxon>
        <taxon>Eleutherozoa</taxon>
        <taxon>Echinozoa</taxon>
        <taxon>Holothuroidea</taxon>
        <taxon>Aspidochirotacea</taxon>
        <taxon>Aspidochirotida</taxon>
        <taxon>Stichopodidae</taxon>
        <taxon>Apostichopus</taxon>
    </lineage>
</organism>
<sequence>MIITYVSQVCKTVINEVNTDLAKEIANIQIVASITDKAEIDYSLVTSPIFDVTLTTSHKGEIYQKGNHTEAPYEIPTIPSDPDQSKMVIMWMTDYVANSAGYVLQNTGFFQYIVTQDKVPPSSKVSLNTSEFAVEFLIPQLSKLYPDMMMQLNLNTTQPPSVSITPDKVGAAVTGDVAAYVIQPNNTLTYLFTLEAWAFGRQLVTFVTIVFLSSYISDPEVKR</sequence>
<proteinExistence type="predicted"/>
<keyword evidence="3" id="KW-1185">Reference proteome</keyword>
<dbReference type="InterPro" id="IPR017943">
    <property type="entry name" value="Bactericidal_perm-incr_a/b_dom"/>
</dbReference>
<reference evidence="2 3" key="1">
    <citation type="journal article" date="2017" name="PLoS Biol.">
        <title>The sea cucumber genome provides insights into morphological evolution and visceral regeneration.</title>
        <authorList>
            <person name="Zhang X."/>
            <person name="Sun L."/>
            <person name="Yuan J."/>
            <person name="Sun Y."/>
            <person name="Gao Y."/>
            <person name="Zhang L."/>
            <person name="Li S."/>
            <person name="Dai H."/>
            <person name="Hamel J.F."/>
            <person name="Liu C."/>
            <person name="Yu Y."/>
            <person name="Liu S."/>
            <person name="Lin W."/>
            <person name="Guo K."/>
            <person name="Jin S."/>
            <person name="Xu P."/>
            <person name="Storey K.B."/>
            <person name="Huan P."/>
            <person name="Zhang T."/>
            <person name="Zhou Y."/>
            <person name="Zhang J."/>
            <person name="Lin C."/>
            <person name="Li X."/>
            <person name="Xing L."/>
            <person name="Huo D."/>
            <person name="Sun M."/>
            <person name="Wang L."/>
            <person name="Mercier A."/>
            <person name="Li F."/>
            <person name="Yang H."/>
            <person name="Xiang J."/>
        </authorList>
    </citation>
    <scope>NUCLEOTIDE SEQUENCE [LARGE SCALE GENOMIC DNA]</scope>
    <source>
        <strain evidence="2">Shaxun</strain>
        <tissue evidence="2">Muscle</tissue>
    </source>
</reference>
<evidence type="ECO:0000313" key="2">
    <source>
        <dbReference type="EMBL" id="PIK39015.1"/>
    </source>
</evidence>
<protein>
    <submittedName>
        <fullName evidence="2">Putative bactericidal permeability-increasing protein</fullName>
    </submittedName>
</protein>
<dbReference type="GO" id="GO:0008289">
    <property type="term" value="F:lipid binding"/>
    <property type="evidence" value="ECO:0007669"/>
    <property type="project" value="InterPro"/>
</dbReference>
<dbReference type="EMBL" id="MRZV01001287">
    <property type="protein sequence ID" value="PIK39015.1"/>
    <property type="molecule type" value="Genomic_DNA"/>
</dbReference>
<comment type="caution">
    <text evidence="2">The sequence shown here is derived from an EMBL/GenBank/DDBJ whole genome shotgun (WGS) entry which is preliminary data.</text>
</comment>
<dbReference type="SUPFAM" id="SSF55394">
    <property type="entry name" value="Bactericidal permeability-increasing protein, BPI"/>
    <property type="match status" value="1"/>
</dbReference>
<evidence type="ECO:0000259" key="1">
    <source>
        <dbReference type="Pfam" id="PF02886"/>
    </source>
</evidence>